<dbReference type="Proteomes" id="UP000608594">
    <property type="component" value="Unassembled WGS sequence"/>
</dbReference>
<sequence>MRTRIDENPIRHGAMKDFRQQFDFIKSTGLLDDPGDVVVCIKPDKFGFFSSKLQKNIDGQDSTSQKNLT</sequence>
<organism evidence="1 2">
    <name type="scientific">Paracoccus amoyensis</name>
    <dbReference type="NCBI Taxonomy" id="2760093"/>
    <lineage>
        <taxon>Bacteria</taxon>
        <taxon>Pseudomonadati</taxon>
        <taxon>Pseudomonadota</taxon>
        <taxon>Alphaproteobacteria</taxon>
        <taxon>Rhodobacterales</taxon>
        <taxon>Paracoccaceae</taxon>
        <taxon>Paracoccus</taxon>
    </lineage>
</organism>
<evidence type="ECO:0000313" key="1">
    <source>
        <dbReference type="EMBL" id="MBC9248517.1"/>
    </source>
</evidence>
<keyword evidence="2" id="KW-1185">Reference proteome</keyword>
<comment type="caution">
    <text evidence="1">The sequence shown here is derived from an EMBL/GenBank/DDBJ whole genome shotgun (WGS) entry which is preliminary data.</text>
</comment>
<protein>
    <submittedName>
        <fullName evidence="1">Uncharacterized protein</fullName>
    </submittedName>
</protein>
<name>A0A926GKE1_9RHOB</name>
<accession>A0A926GKE1</accession>
<reference evidence="1" key="1">
    <citation type="submission" date="2020-08" db="EMBL/GenBank/DDBJ databases">
        <title>Paracoccus amoyensis sp. nov., isolated from the surface seawater at coast of Xiamen, Fujian.</title>
        <authorList>
            <person name="Lyu L."/>
        </authorList>
    </citation>
    <scope>NUCLEOTIDE SEQUENCE</scope>
    <source>
        <strain evidence="1">11-3</strain>
    </source>
</reference>
<proteinExistence type="predicted"/>
<dbReference type="EMBL" id="JACOQL010000008">
    <property type="protein sequence ID" value="MBC9248517.1"/>
    <property type="molecule type" value="Genomic_DNA"/>
</dbReference>
<evidence type="ECO:0000313" key="2">
    <source>
        <dbReference type="Proteomes" id="UP000608594"/>
    </source>
</evidence>
<gene>
    <name evidence="1" type="ORF">H4P12_17790</name>
</gene>
<dbReference type="AlphaFoldDB" id="A0A926GKE1"/>